<feature type="compositionally biased region" description="Polar residues" evidence="1">
    <location>
        <begin position="1"/>
        <end position="23"/>
    </location>
</feature>
<accession>A0AAV0Z178</accession>
<dbReference type="AlphaFoldDB" id="A0AAV0Z178"/>
<feature type="region of interest" description="Disordered" evidence="1">
    <location>
        <begin position="1"/>
        <end position="109"/>
    </location>
</feature>
<evidence type="ECO:0000313" key="3">
    <source>
        <dbReference type="Proteomes" id="UP001157006"/>
    </source>
</evidence>
<feature type="compositionally biased region" description="Basic and acidic residues" evidence="1">
    <location>
        <begin position="62"/>
        <end position="74"/>
    </location>
</feature>
<sequence length="109" mass="11627">MTTATNNPSHGSPLNEESTTARANQPRPSPSNFGSRRTTGNNPHRWFWFDGRSTGKAFEVVLRPEARQEGREGSPGDEDGPATQSECSSAGEGGFVAQLGGRVGRDPRG</sequence>
<evidence type="ECO:0000313" key="2">
    <source>
        <dbReference type="EMBL" id="CAI8592240.1"/>
    </source>
</evidence>
<evidence type="ECO:0000256" key="1">
    <source>
        <dbReference type="SAM" id="MobiDB-lite"/>
    </source>
</evidence>
<feature type="compositionally biased region" description="Polar residues" evidence="1">
    <location>
        <begin position="30"/>
        <end position="42"/>
    </location>
</feature>
<name>A0AAV0Z178_VICFA</name>
<dbReference type="Proteomes" id="UP001157006">
    <property type="component" value="Chromosome 1S"/>
</dbReference>
<keyword evidence="3" id="KW-1185">Reference proteome</keyword>
<protein>
    <submittedName>
        <fullName evidence="2">Uncharacterized protein</fullName>
    </submittedName>
</protein>
<dbReference type="EMBL" id="OX451735">
    <property type="protein sequence ID" value="CAI8592240.1"/>
    <property type="molecule type" value="Genomic_DNA"/>
</dbReference>
<proteinExistence type="predicted"/>
<reference evidence="2 3" key="1">
    <citation type="submission" date="2023-01" db="EMBL/GenBank/DDBJ databases">
        <authorList>
            <person name="Kreplak J."/>
        </authorList>
    </citation>
    <scope>NUCLEOTIDE SEQUENCE [LARGE SCALE GENOMIC DNA]</scope>
</reference>
<organism evidence="2 3">
    <name type="scientific">Vicia faba</name>
    <name type="common">Broad bean</name>
    <name type="synonym">Faba vulgaris</name>
    <dbReference type="NCBI Taxonomy" id="3906"/>
    <lineage>
        <taxon>Eukaryota</taxon>
        <taxon>Viridiplantae</taxon>
        <taxon>Streptophyta</taxon>
        <taxon>Embryophyta</taxon>
        <taxon>Tracheophyta</taxon>
        <taxon>Spermatophyta</taxon>
        <taxon>Magnoliopsida</taxon>
        <taxon>eudicotyledons</taxon>
        <taxon>Gunneridae</taxon>
        <taxon>Pentapetalae</taxon>
        <taxon>rosids</taxon>
        <taxon>fabids</taxon>
        <taxon>Fabales</taxon>
        <taxon>Fabaceae</taxon>
        <taxon>Papilionoideae</taxon>
        <taxon>50 kb inversion clade</taxon>
        <taxon>NPAAA clade</taxon>
        <taxon>Hologalegina</taxon>
        <taxon>IRL clade</taxon>
        <taxon>Fabeae</taxon>
        <taxon>Vicia</taxon>
    </lineage>
</organism>
<gene>
    <name evidence="2" type="ORF">VFH_I029480</name>
</gene>